<evidence type="ECO:0000256" key="10">
    <source>
        <dbReference type="ARBA" id="ARBA00023329"/>
    </source>
</evidence>
<keyword evidence="5 12" id="KW-0963">Cytoplasm</keyword>
<feature type="domain" description="AP complex mu/sigma subunit" evidence="13">
    <location>
        <begin position="72"/>
        <end position="181"/>
    </location>
</feature>
<dbReference type="Pfam" id="PF01217">
    <property type="entry name" value="Clat_adaptor_s"/>
    <property type="match status" value="1"/>
</dbReference>
<evidence type="ECO:0000256" key="9">
    <source>
        <dbReference type="ARBA" id="ARBA00023136"/>
    </source>
</evidence>
<dbReference type="Proteomes" id="UP000473826">
    <property type="component" value="Unassembled WGS sequence"/>
</dbReference>
<reference evidence="14 15" key="1">
    <citation type="journal article" date="2019" name="PLoS Genet.">
        <title>Convergent evolution of linked mating-type loci in basidiomycete fungi.</title>
        <authorList>
            <person name="Sun S."/>
            <person name="Coelho M.A."/>
            <person name="Heitman J."/>
            <person name="Nowrousian M."/>
        </authorList>
    </citation>
    <scope>NUCLEOTIDE SEQUENCE [LARGE SCALE GENOMIC DNA]</scope>
    <source>
        <strain evidence="14 15">CBS 4282</strain>
    </source>
</reference>
<dbReference type="InterPro" id="IPR011012">
    <property type="entry name" value="Longin-like_dom_sf"/>
</dbReference>
<keyword evidence="8 12" id="KW-0333">Golgi apparatus</keyword>
<evidence type="ECO:0000256" key="3">
    <source>
        <dbReference type="ARBA" id="ARBA00011775"/>
    </source>
</evidence>
<evidence type="ECO:0000256" key="6">
    <source>
        <dbReference type="ARBA" id="ARBA00022892"/>
    </source>
</evidence>
<name>A0A7D8V2M7_VANHU</name>
<keyword evidence="4 12" id="KW-0813">Transport</keyword>
<evidence type="ECO:0000256" key="2">
    <source>
        <dbReference type="ARBA" id="ARBA00006972"/>
    </source>
</evidence>
<dbReference type="Gene3D" id="3.30.450.60">
    <property type="match status" value="1"/>
</dbReference>
<evidence type="ECO:0000313" key="14">
    <source>
        <dbReference type="EMBL" id="TXT13623.1"/>
    </source>
</evidence>
<evidence type="ECO:0000313" key="15">
    <source>
        <dbReference type="Proteomes" id="UP000473826"/>
    </source>
</evidence>
<dbReference type="SUPFAM" id="SSF64356">
    <property type="entry name" value="SNARE-like"/>
    <property type="match status" value="1"/>
</dbReference>
<evidence type="ECO:0000256" key="4">
    <source>
        <dbReference type="ARBA" id="ARBA00022448"/>
    </source>
</evidence>
<keyword evidence="15" id="KW-1185">Reference proteome</keyword>
<keyword evidence="7 12" id="KW-0653">Protein transport</keyword>
<proteinExistence type="inferred from homology"/>
<comment type="subcellular location">
    <subcellularLocation>
        <location evidence="12">Cytoplasm</location>
    </subcellularLocation>
    <subcellularLocation>
        <location evidence="1 12">Golgi apparatus membrane</location>
        <topology evidence="1 12">Peripheral membrane protein</topology>
        <orientation evidence="1 12">Cytoplasmic side</orientation>
    </subcellularLocation>
    <subcellularLocation>
        <location evidence="12">Cytoplasmic vesicle</location>
        <location evidence="12">COPI-coated vesicle membrane</location>
        <topology evidence="12">Peripheral membrane protein</topology>
        <orientation evidence="12">Cytoplasmic side</orientation>
    </subcellularLocation>
</comment>
<dbReference type="OrthoDB" id="10249988at2759"/>
<evidence type="ECO:0000256" key="11">
    <source>
        <dbReference type="ARBA" id="ARBA00045555"/>
    </source>
</evidence>
<evidence type="ECO:0000256" key="7">
    <source>
        <dbReference type="ARBA" id="ARBA00022927"/>
    </source>
</evidence>
<dbReference type="AlphaFoldDB" id="A0A7D8V2M7"/>
<organism evidence="14 15">
    <name type="scientific">Vanrija humicola</name>
    <name type="common">Yeast</name>
    <name type="synonym">Cryptococcus humicola</name>
    <dbReference type="NCBI Taxonomy" id="5417"/>
    <lineage>
        <taxon>Eukaryota</taxon>
        <taxon>Fungi</taxon>
        <taxon>Dikarya</taxon>
        <taxon>Basidiomycota</taxon>
        <taxon>Agaricomycotina</taxon>
        <taxon>Tremellomycetes</taxon>
        <taxon>Trichosporonales</taxon>
        <taxon>Trichosporonaceae</taxon>
        <taxon>Vanrija</taxon>
    </lineage>
</organism>
<dbReference type="InterPro" id="IPR039652">
    <property type="entry name" value="Coatomer_zeta"/>
</dbReference>
<evidence type="ECO:0000256" key="5">
    <source>
        <dbReference type="ARBA" id="ARBA00022490"/>
    </source>
</evidence>
<gene>
    <name evidence="14" type="ORF">VHUM_00990</name>
</gene>
<evidence type="ECO:0000256" key="1">
    <source>
        <dbReference type="ARBA" id="ARBA00004255"/>
    </source>
</evidence>
<accession>A0A7D8V2M7</accession>
<dbReference type="GO" id="GO:0000139">
    <property type="term" value="C:Golgi membrane"/>
    <property type="evidence" value="ECO:0007669"/>
    <property type="project" value="UniProtKB-SubCell"/>
</dbReference>
<keyword evidence="9 12" id="KW-0472">Membrane</keyword>
<dbReference type="GO" id="GO:0006891">
    <property type="term" value="P:intra-Golgi vesicle-mediated transport"/>
    <property type="evidence" value="ECO:0007669"/>
    <property type="project" value="TreeGrafter"/>
</dbReference>
<evidence type="ECO:0000259" key="13">
    <source>
        <dbReference type="Pfam" id="PF01217"/>
    </source>
</evidence>
<comment type="similarity">
    <text evidence="2 12">Belongs to the adaptor complexes small subunit family.</text>
</comment>
<comment type="function">
    <text evidence="11">The coatomer is a cytosolic protein complex that binds to dilysine motifs and reversibly associates with Golgi non-clathrin-coated vesicles, which further mediate biosynthetic protein transport from the ER, via the Golgi up to the trans Golgi network. Coatomer complex is required for budding from Golgi membranes, and is essential for the retrograde Golgi-to-ER transport of dilysine-tagged proteins. The zeta subunit may be involved in regulating the coat assembly and, hence, the rate of biosynthetic protein transport due to its association-dissociation properties with the coatomer complex.</text>
</comment>
<dbReference type="FunFam" id="3.30.450.60:FF:000013">
    <property type="entry name" value="Coatomer subunit zeta"/>
    <property type="match status" value="1"/>
</dbReference>
<evidence type="ECO:0000256" key="12">
    <source>
        <dbReference type="RuleBase" id="RU366053"/>
    </source>
</evidence>
<sequence length="215" mass="23286">MVRSQLYHTADSPQTQANLSLYTVTALLVLDADGNRVLAKYYAPPHDPTGAFAAELGVGAGGPGQPGLQTLKEQRAFEKSVWEKTRRGAGDIHPLPPHLVLSRASTDLHFHIVGSLATSNELMLQSALTAFHDAVSLLLRGQIEKRNVLESLDLVLLAADETVDDGIILETDAAAIASRVSRPKPDTTDIVINEQTLLNAYSTFKERVTQRIGQL</sequence>
<dbReference type="PANTHER" id="PTHR11043:SF0">
    <property type="entry name" value="COATOMER SUBUNIT ZETA"/>
    <property type="match status" value="1"/>
</dbReference>
<protein>
    <recommendedName>
        <fullName evidence="12">Coatomer subunit zeta</fullName>
    </recommendedName>
</protein>
<keyword evidence="10 12" id="KW-0968">Cytoplasmic vesicle</keyword>
<dbReference type="GO" id="GO:0006890">
    <property type="term" value="P:retrograde vesicle-mediated transport, Golgi to endoplasmic reticulum"/>
    <property type="evidence" value="ECO:0007669"/>
    <property type="project" value="UniProtKB-UniRule"/>
</dbReference>
<dbReference type="InterPro" id="IPR022775">
    <property type="entry name" value="AP_mu_sigma_su"/>
</dbReference>
<dbReference type="PANTHER" id="PTHR11043">
    <property type="entry name" value="ZETA-COAT PROTEIN"/>
    <property type="match status" value="1"/>
</dbReference>
<dbReference type="GO" id="GO:0030126">
    <property type="term" value="C:COPI vesicle coat"/>
    <property type="evidence" value="ECO:0007669"/>
    <property type="project" value="UniProtKB-UniRule"/>
</dbReference>
<comment type="caution">
    <text evidence="14">The sequence shown here is derived from an EMBL/GenBank/DDBJ whole genome shotgun (WGS) entry which is preliminary data.</text>
</comment>
<dbReference type="EMBL" id="QKWK01000002">
    <property type="protein sequence ID" value="TXT13623.1"/>
    <property type="molecule type" value="Genomic_DNA"/>
</dbReference>
<dbReference type="CDD" id="cd14829">
    <property type="entry name" value="Zeta-COP"/>
    <property type="match status" value="1"/>
</dbReference>
<evidence type="ECO:0000256" key="8">
    <source>
        <dbReference type="ARBA" id="ARBA00023034"/>
    </source>
</evidence>
<dbReference type="GO" id="GO:0006886">
    <property type="term" value="P:intracellular protein transport"/>
    <property type="evidence" value="ECO:0007669"/>
    <property type="project" value="TreeGrafter"/>
</dbReference>
<keyword evidence="6 12" id="KW-0931">ER-Golgi transport</keyword>
<comment type="subunit">
    <text evidence="3 12">Oligomeric complex that consists of at least the alpha, beta, beta', gamma, delta, epsilon and zeta subunits.</text>
</comment>